<proteinExistence type="predicted"/>
<dbReference type="AlphaFoldDB" id="A0AAV7W4Z5"/>
<comment type="caution">
    <text evidence="1">The sequence shown here is derived from an EMBL/GenBank/DDBJ whole genome shotgun (WGS) entry which is preliminary data.</text>
</comment>
<sequence length="106" mass="10880">MGVSALRKVKGAPISVLWNDPTAIKGAMEYGDTNSHSPDCTLLQPEKAGEPDGQAQGLVEGVWSTLQLAQIRANVAIPGSSKLQVIAGGGRVYAAALCCERSAGCA</sequence>
<dbReference type="Proteomes" id="UP001066276">
    <property type="component" value="Chromosome 1_2"/>
</dbReference>
<reference evidence="1" key="1">
    <citation type="journal article" date="2022" name="bioRxiv">
        <title>Sequencing and chromosome-scale assembly of the giantPleurodeles waltlgenome.</title>
        <authorList>
            <person name="Brown T."/>
            <person name="Elewa A."/>
            <person name="Iarovenko S."/>
            <person name="Subramanian E."/>
            <person name="Araus A.J."/>
            <person name="Petzold A."/>
            <person name="Susuki M."/>
            <person name="Suzuki K.-i.T."/>
            <person name="Hayashi T."/>
            <person name="Toyoda A."/>
            <person name="Oliveira C."/>
            <person name="Osipova E."/>
            <person name="Leigh N.D."/>
            <person name="Simon A."/>
            <person name="Yun M.H."/>
        </authorList>
    </citation>
    <scope>NUCLEOTIDE SEQUENCE</scope>
    <source>
        <strain evidence="1">20211129_DDA</strain>
        <tissue evidence="1">Liver</tissue>
    </source>
</reference>
<evidence type="ECO:0000313" key="2">
    <source>
        <dbReference type="Proteomes" id="UP001066276"/>
    </source>
</evidence>
<name>A0AAV7W4Z5_PLEWA</name>
<accession>A0AAV7W4Z5</accession>
<evidence type="ECO:0000313" key="1">
    <source>
        <dbReference type="EMBL" id="KAJ1208124.1"/>
    </source>
</evidence>
<organism evidence="1 2">
    <name type="scientific">Pleurodeles waltl</name>
    <name type="common">Iberian ribbed newt</name>
    <dbReference type="NCBI Taxonomy" id="8319"/>
    <lineage>
        <taxon>Eukaryota</taxon>
        <taxon>Metazoa</taxon>
        <taxon>Chordata</taxon>
        <taxon>Craniata</taxon>
        <taxon>Vertebrata</taxon>
        <taxon>Euteleostomi</taxon>
        <taxon>Amphibia</taxon>
        <taxon>Batrachia</taxon>
        <taxon>Caudata</taxon>
        <taxon>Salamandroidea</taxon>
        <taxon>Salamandridae</taxon>
        <taxon>Pleurodelinae</taxon>
        <taxon>Pleurodeles</taxon>
    </lineage>
</organism>
<keyword evidence="2" id="KW-1185">Reference proteome</keyword>
<dbReference type="EMBL" id="JANPWB010000002">
    <property type="protein sequence ID" value="KAJ1208124.1"/>
    <property type="molecule type" value="Genomic_DNA"/>
</dbReference>
<protein>
    <submittedName>
        <fullName evidence="1">Uncharacterized protein</fullName>
    </submittedName>
</protein>
<gene>
    <name evidence="1" type="ORF">NDU88_003513</name>
</gene>